<dbReference type="PRINTS" id="PR00909">
    <property type="entry name" value="SPERMDNBNDNG"/>
</dbReference>
<dbReference type="Proteomes" id="UP000222310">
    <property type="component" value="Unassembled WGS sequence"/>
</dbReference>
<comment type="subcellular location">
    <subcellularLocation>
        <location evidence="1">Periplasm</location>
    </subcellularLocation>
</comment>
<name>A0A9Q5Z788_NOSLI</name>
<gene>
    <name evidence="5" type="ORF">VF08_28960</name>
</gene>
<proteinExistence type="predicted"/>
<organism evidence="5 6">
    <name type="scientific">Nostoc linckia z8</name>
    <dbReference type="NCBI Taxonomy" id="1628746"/>
    <lineage>
        <taxon>Bacteria</taxon>
        <taxon>Bacillati</taxon>
        <taxon>Cyanobacteriota</taxon>
        <taxon>Cyanophyceae</taxon>
        <taxon>Nostocales</taxon>
        <taxon>Nostocaceae</taxon>
        <taxon>Nostoc</taxon>
    </lineage>
</organism>
<dbReference type="PANTHER" id="PTHR30222:SF17">
    <property type="entry name" value="SPERMIDINE_PUTRESCINE-BINDING PERIPLASMIC PROTEIN"/>
    <property type="match status" value="1"/>
</dbReference>
<evidence type="ECO:0000256" key="3">
    <source>
        <dbReference type="ARBA" id="ARBA00022729"/>
    </source>
</evidence>
<dbReference type="InterPro" id="IPR001188">
    <property type="entry name" value="Sperm_putr-bd"/>
</dbReference>
<evidence type="ECO:0000313" key="5">
    <source>
        <dbReference type="EMBL" id="PHJ97275.1"/>
    </source>
</evidence>
<keyword evidence="4" id="KW-0574">Periplasm</keyword>
<dbReference type="GeneID" id="57092759"/>
<dbReference type="GO" id="GO:0015846">
    <property type="term" value="P:polyamine transport"/>
    <property type="evidence" value="ECO:0007669"/>
    <property type="project" value="InterPro"/>
</dbReference>
<evidence type="ECO:0000256" key="1">
    <source>
        <dbReference type="ARBA" id="ARBA00004418"/>
    </source>
</evidence>
<dbReference type="PANTHER" id="PTHR30222">
    <property type="entry name" value="SPERMIDINE/PUTRESCINE-BINDING PERIPLASMIC PROTEIN"/>
    <property type="match status" value="1"/>
</dbReference>
<keyword evidence="3" id="KW-0732">Signal</keyword>
<dbReference type="GO" id="GO:0042597">
    <property type="term" value="C:periplasmic space"/>
    <property type="evidence" value="ECO:0007669"/>
    <property type="project" value="UniProtKB-SubCell"/>
</dbReference>
<evidence type="ECO:0000313" key="6">
    <source>
        <dbReference type="Proteomes" id="UP000222310"/>
    </source>
</evidence>
<dbReference type="AlphaFoldDB" id="A0A9Q5Z788"/>
<evidence type="ECO:0000256" key="2">
    <source>
        <dbReference type="ARBA" id="ARBA00022448"/>
    </source>
</evidence>
<dbReference type="CDD" id="cd13661">
    <property type="entry name" value="PBP2_PotD_PotF_like_1"/>
    <property type="match status" value="1"/>
</dbReference>
<dbReference type="GO" id="GO:0019808">
    <property type="term" value="F:polyamine binding"/>
    <property type="evidence" value="ECO:0007669"/>
    <property type="project" value="InterPro"/>
</dbReference>
<evidence type="ECO:0000256" key="4">
    <source>
        <dbReference type="ARBA" id="ARBA00022764"/>
    </source>
</evidence>
<dbReference type="RefSeq" id="WP_180267245.1">
    <property type="nucleotide sequence ID" value="NZ_LAHD01000116.1"/>
</dbReference>
<dbReference type="Gene3D" id="3.40.190.10">
    <property type="entry name" value="Periplasmic binding protein-like II"/>
    <property type="match status" value="2"/>
</dbReference>
<dbReference type="PROSITE" id="PS51257">
    <property type="entry name" value="PROKAR_LIPOPROTEIN"/>
    <property type="match status" value="1"/>
</dbReference>
<keyword evidence="2" id="KW-0813">Transport</keyword>
<dbReference type="SUPFAM" id="SSF53850">
    <property type="entry name" value="Periplasmic binding protein-like II"/>
    <property type="match status" value="1"/>
</dbReference>
<comment type="caution">
    <text evidence="5">The sequence shown here is derived from an EMBL/GenBank/DDBJ whole genome shotgun (WGS) entry which is preliminary data.</text>
</comment>
<protein>
    <submittedName>
        <fullName evidence="5">Polyamine ABC transporter substrate-binding protein</fullName>
    </submittedName>
</protein>
<sequence>MDRRSFLLGTSTLTISQLLFGCSGNKQTQLKVELLKGSIPSQVVNEFHKGLQQQVELKFTPVEQIQDLFQQLQNWQQKPTTTEEQGWKRFVPFGQAKKTPPADLVTLGDYWLKAAIEQKLIQPLQQLQGNQLKQWSNLDEKWKKLVTRNDQGNPDAQGKVWGAPYRWGSTVIVYNRDKLRELGWTPTDWSDLWREGLKGRISLLNQPREVIGLTLKKLGKSYNTENIDQVPDLEKELQTLNQQVKFYSSINYLEPLIMGDTWLAVGWSTDIVPILGRYPQLAAVIPQSGTAIWADLWVRPVGITTSNLSDGWIDFCWQPNIARQISLLTKSNSPISTNITAADIHKPLRSLLQSDANDGLNLRSVFDKSEFLLPLSPSATKQYESLFGKIKV</sequence>
<accession>A0A9Q5Z788</accession>
<dbReference type="EMBL" id="LAHD01000116">
    <property type="protein sequence ID" value="PHJ97275.1"/>
    <property type="molecule type" value="Genomic_DNA"/>
</dbReference>
<dbReference type="Pfam" id="PF13343">
    <property type="entry name" value="SBP_bac_6"/>
    <property type="match status" value="1"/>
</dbReference>
<reference evidence="5 6" key="1">
    <citation type="submission" date="2015-02" db="EMBL/GenBank/DDBJ databases">
        <title>Nostoc linckia genome annotation.</title>
        <authorList>
            <person name="Zhou Z."/>
        </authorList>
    </citation>
    <scope>NUCLEOTIDE SEQUENCE [LARGE SCALE GENOMIC DNA]</scope>
    <source>
        <strain evidence="6">z8</strain>
    </source>
</reference>